<organism evidence="3 4">
    <name type="scientific">Halomonas cupida</name>
    <dbReference type="NCBI Taxonomy" id="44933"/>
    <lineage>
        <taxon>Bacteria</taxon>
        <taxon>Pseudomonadati</taxon>
        <taxon>Pseudomonadota</taxon>
        <taxon>Gammaproteobacteria</taxon>
        <taxon>Oceanospirillales</taxon>
        <taxon>Halomonadaceae</taxon>
        <taxon>Halomonas</taxon>
    </lineage>
</organism>
<accession>A0A1M7CFF1</accession>
<dbReference type="InterPro" id="IPR013024">
    <property type="entry name" value="GGCT-like"/>
</dbReference>
<dbReference type="Proteomes" id="UP000184123">
    <property type="component" value="Unassembled WGS sequence"/>
</dbReference>
<dbReference type="CDD" id="cd06661">
    <property type="entry name" value="GGCT_like"/>
    <property type="match status" value="1"/>
</dbReference>
<proteinExistence type="predicted"/>
<dbReference type="PANTHER" id="PTHR12192:SF2">
    <property type="entry name" value="GLUTATHIONE-SPECIFIC GAMMA-GLUTAMYLCYCLOTRANSFERASE 2"/>
    <property type="match status" value="1"/>
</dbReference>
<evidence type="ECO:0000313" key="3">
    <source>
        <dbReference type="EMBL" id="SHL65944.1"/>
    </source>
</evidence>
<dbReference type="InterPro" id="IPR036568">
    <property type="entry name" value="GGCT-like_sf"/>
</dbReference>
<dbReference type="GO" id="GO:0006751">
    <property type="term" value="P:glutathione catabolic process"/>
    <property type="evidence" value="ECO:0007669"/>
    <property type="project" value="InterPro"/>
</dbReference>
<protein>
    <recommendedName>
        <fullName evidence="1">glutathione-specific gamma-glutamylcyclotransferase</fullName>
        <ecNumber evidence="1">4.3.2.7</ecNumber>
    </recommendedName>
</protein>
<evidence type="ECO:0000313" key="4">
    <source>
        <dbReference type="Proteomes" id="UP000184123"/>
    </source>
</evidence>
<name>A0A1M7CFF1_9GAMM</name>
<dbReference type="InterPro" id="IPR006840">
    <property type="entry name" value="ChaC"/>
</dbReference>
<evidence type="ECO:0000256" key="1">
    <source>
        <dbReference type="ARBA" id="ARBA00012344"/>
    </source>
</evidence>
<evidence type="ECO:0000256" key="2">
    <source>
        <dbReference type="ARBA" id="ARBA00023239"/>
    </source>
</evidence>
<dbReference type="SUPFAM" id="SSF110857">
    <property type="entry name" value="Gamma-glutamyl cyclotransferase-like"/>
    <property type="match status" value="1"/>
</dbReference>
<reference evidence="3 4" key="1">
    <citation type="submission" date="2016-11" db="EMBL/GenBank/DDBJ databases">
        <authorList>
            <person name="Jaros S."/>
            <person name="Januszkiewicz K."/>
            <person name="Wedrychowicz H."/>
        </authorList>
    </citation>
    <scope>NUCLEOTIDE SEQUENCE [LARGE SCALE GENOMIC DNA]</scope>
    <source>
        <strain evidence="3 4">DSM 4740</strain>
    </source>
</reference>
<dbReference type="EMBL" id="FRCA01000002">
    <property type="protein sequence ID" value="SHL65944.1"/>
    <property type="molecule type" value="Genomic_DNA"/>
</dbReference>
<gene>
    <name evidence="3" type="ORF">SAMN05660971_01073</name>
</gene>
<dbReference type="Gene3D" id="3.10.490.10">
    <property type="entry name" value="Gamma-glutamyl cyclotransferase-like"/>
    <property type="match status" value="1"/>
</dbReference>
<dbReference type="GO" id="GO:0005737">
    <property type="term" value="C:cytoplasm"/>
    <property type="evidence" value="ECO:0007669"/>
    <property type="project" value="TreeGrafter"/>
</dbReference>
<keyword evidence="2" id="KW-0456">Lyase</keyword>
<dbReference type="PANTHER" id="PTHR12192">
    <property type="entry name" value="CATION TRANSPORT PROTEIN CHAC-RELATED"/>
    <property type="match status" value="1"/>
</dbReference>
<dbReference type="Pfam" id="PF04752">
    <property type="entry name" value="ChaC"/>
    <property type="match status" value="1"/>
</dbReference>
<dbReference type="EC" id="4.3.2.7" evidence="1"/>
<sequence>MTSCSLKQSSAAPRITDNIQTFGYRVLLQQSVLEARDSMLANHHTSTILVYKPNGTLKASMPGSSTPFYRMMVSNPVHDEEPPGAGLKIRSRRSETEMPTTPLAMTTPTFRSADTRELNRRMNHFEGQSMIWLFGYGSLIWKADFDWHQRRPAVIHGLSRRFWQGSHDHRGTPEAPGRVVTLVDEPGAECLGMAYLIDRDLLAPLDLREKNGYLRRVTTMHFVDEPATDSAAAAFAPDSAEGLVYIATAENTAWLGEAPLTRMVEQIGEAQGPSGANADYLHNLADALRKLGGHDEHVFDLDTTLRERMPGAAIPR</sequence>
<dbReference type="AlphaFoldDB" id="A0A1M7CFF1"/>
<dbReference type="GO" id="GO:0061928">
    <property type="term" value="F:glutathione specific gamma-glutamylcyclotransferase activity"/>
    <property type="evidence" value="ECO:0007669"/>
    <property type="project" value="UniProtKB-EC"/>
</dbReference>
<dbReference type="STRING" id="44933.SAMN05660971_01073"/>